<name>A0A286A771_9SPHI</name>
<feature type="chain" id="PRO_5012267516" description="Outer membrane protein beta-barrel family protein" evidence="1">
    <location>
        <begin position="27"/>
        <end position="749"/>
    </location>
</feature>
<keyword evidence="1" id="KW-0732">Signal</keyword>
<feature type="signal peptide" evidence="1">
    <location>
        <begin position="1"/>
        <end position="26"/>
    </location>
</feature>
<evidence type="ECO:0000313" key="2">
    <source>
        <dbReference type="EMBL" id="SOD17735.1"/>
    </source>
</evidence>
<evidence type="ECO:0000313" key="3">
    <source>
        <dbReference type="Proteomes" id="UP000219281"/>
    </source>
</evidence>
<protein>
    <recommendedName>
        <fullName evidence="4">Outer membrane protein beta-barrel family protein</fullName>
    </recommendedName>
</protein>
<sequence>MKTCAADAGILLLLATLFTSTSTVFAQSDQKDTLKVTSSQIVQQQFDFKDVANRLTKLSDISMPMVEVDSLGRRIRTTILRDLANTHGQIDLAYAYGLNTVFIDTSRSIGSIFNTSGNFSTAVVGLPINVSFNYSSLKVPLGANNYFRLSLDKERLVQQQKQKLIGSISDIEKQQTSLHSKQAELNGLMGYVEVSMDQLKRLAAREVERQKQQATARMRDSIAGRVPDSLEQANIAKPIDYQQYADSLSNVYSRIVTLRNRMDSLQTTLNTSKKLSATYQSQLGNPAQVNGGFNKFGFLESIRTFDVGLSYPRTTAMSGQNVPIKGLHVELQHHQLYLSVASGLTLNNLMFSTNEIQNKLNYNQNVFNNFDFQQIKNNGWLTAIKSGYGTTEGTHAFIGFNYLTNTRFIAPGQITGQQGYDPAASVELDLRYVPKFWKGSAFDVVYGKTSINRQVDTVTELRVFQSVFSAYQSNLLLGRYTQTLTRIRSDFSISYRRIDTYANTSTFGMMQPNNQRVEVKTNHRLSKYIKLGLMFRQDETLRMIQGMNDLRLNVAGASVSGNYTSYLSYSIFVNHIHHRMMFPGSDLTVKGNNYLIGTNVVSTYELLGLKANTVATYNDYLITDSVGLNKYTQFGLIQSIGDKDFSAAISYDYFFRNIEGVASGTNVFGLSGKYNLKKIKLSAGLKLASDFLNENSLGGHLDIQWAAYKFMDIGMRAERFVLGDFYRSYYRLQYEQFPYLMTIQTRFKI</sequence>
<dbReference type="EMBL" id="OCMT01000003">
    <property type="protein sequence ID" value="SOD17735.1"/>
    <property type="molecule type" value="Genomic_DNA"/>
</dbReference>
<keyword evidence="3" id="KW-1185">Reference proteome</keyword>
<accession>A0A286A771</accession>
<dbReference type="AlphaFoldDB" id="A0A286A771"/>
<evidence type="ECO:0008006" key="4">
    <source>
        <dbReference type="Google" id="ProtNLM"/>
    </source>
</evidence>
<organism evidence="2 3">
    <name type="scientific">Pedobacter xixiisoli</name>
    <dbReference type="NCBI Taxonomy" id="1476464"/>
    <lineage>
        <taxon>Bacteria</taxon>
        <taxon>Pseudomonadati</taxon>
        <taxon>Bacteroidota</taxon>
        <taxon>Sphingobacteriia</taxon>
        <taxon>Sphingobacteriales</taxon>
        <taxon>Sphingobacteriaceae</taxon>
        <taxon>Pedobacter</taxon>
    </lineage>
</organism>
<dbReference type="OrthoDB" id="9958298at2"/>
<reference evidence="3" key="1">
    <citation type="submission" date="2017-09" db="EMBL/GenBank/DDBJ databases">
        <authorList>
            <person name="Varghese N."/>
            <person name="Submissions S."/>
        </authorList>
    </citation>
    <scope>NUCLEOTIDE SEQUENCE [LARGE SCALE GENOMIC DNA]</scope>
    <source>
        <strain evidence="3">CGMCC 1.12803</strain>
    </source>
</reference>
<gene>
    <name evidence="2" type="ORF">SAMN06297358_2661</name>
</gene>
<evidence type="ECO:0000256" key="1">
    <source>
        <dbReference type="SAM" id="SignalP"/>
    </source>
</evidence>
<dbReference type="Proteomes" id="UP000219281">
    <property type="component" value="Unassembled WGS sequence"/>
</dbReference>
<dbReference type="RefSeq" id="WP_097132504.1">
    <property type="nucleotide sequence ID" value="NZ_OCMT01000003.1"/>
</dbReference>
<proteinExistence type="predicted"/>